<evidence type="ECO:0000313" key="2">
    <source>
        <dbReference type="EMBL" id="OGY65333.1"/>
    </source>
</evidence>
<feature type="transmembrane region" description="Helical" evidence="1">
    <location>
        <begin position="493"/>
        <end position="512"/>
    </location>
</feature>
<gene>
    <name evidence="2" type="ORF">A3A16_02705</name>
</gene>
<keyword evidence="1" id="KW-0472">Membrane</keyword>
<reference evidence="2 3" key="1">
    <citation type="journal article" date="2016" name="Nat. Commun.">
        <title>Thousands of microbial genomes shed light on interconnected biogeochemical processes in an aquifer system.</title>
        <authorList>
            <person name="Anantharaman K."/>
            <person name="Brown C.T."/>
            <person name="Hug L.A."/>
            <person name="Sharon I."/>
            <person name="Castelle C.J."/>
            <person name="Probst A.J."/>
            <person name="Thomas B.C."/>
            <person name="Singh A."/>
            <person name="Wilkins M.J."/>
            <person name="Karaoz U."/>
            <person name="Brodie E.L."/>
            <person name="Williams K.H."/>
            <person name="Hubbard S.S."/>
            <person name="Banfield J.F."/>
        </authorList>
    </citation>
    <scope>NUCLEOTIDE SEQUENCE [LARGE SCALE GENOMIC DNA]</scope>
</reference>
<feature type="transmembrane region" description="Helical" evidence="1">
    <location>
        <begin position="295"/>
        <end position="313"/>
    </location>
</feature>
<dbReference type="InterPro" id="IPR018580">
    <property type="entry name" value="Uncharacterised_YfhO"/>
</dbReference>
<dbReference type="STRING" id="1798407.A3A16_02705"/>
<keyword evidence="1" id="KW-0812">Transmembrane</keyword>
<dbReference type="EMBL" id="MHJJ01000011">
    <property type="protein sequence ID" value="OGY65333.1"/>
    <property type="molecule type" value="Genomic_DNA"/>
</dbReference>
<feature type="transmembrane region" description="Helical" evidence="1">
    <location>
        <begin position="201"/>
        <end position="217"/>
    </location>
</feature>
<feature type="transmembrane region" description="Helical" evidence="1">
    <location>
        <begin position="393"/>
        <end position="415"/>
    </location>
</feature>
<name>A0A1G1ZL12_9BACT</name>
<dbReference type="AlphaFoldDB" id="A0A1G1ZL12"/>
<dbReference type="PANTHER" id="PTHR38454:SF1">
    <property type="entry name" value="INTEGRAL MEMBRANE PROTEIN"/>
    <property type="match status" value="1"/>
</dbReference>
<feature type="transmembrane region" description="Helical" evidence="1">
    <location>
        <begin position="153"/>
        <end position="171"/>
    </location>
</feature>
<feature type="transmembrane region" description="Helical" evidence="1">
    <location>
        <begin position="103"/>
        <end position="123"/>
    </location>
</feature>
<feature type="transmembrane region" description="Helical" evidence="1">
    <location>
        <begin position="325"/>
        <end position="344"/>
    </location>
</feature>
<protein>
    <recommendedName>
        <fullName evidence="4">Membrane protein 6-pyruvoyl-tetrahydropterin synthase-related domain-containing protein</fullName>
    </recommendedName>
</protein>
<feature type="transmembrane region" description="Helical" evidence="1">
    <location>
        <begin position="229"/>
        <end position="255"/>
    </location>
</feature>
<feature type="transmembrane region" description="Helical" evidence="1">
    <location>
        <begin position="461"/>
        <end position="481"/>
    </location>
</feature>
<dbReference type="Proteomes" id="UP000177942">
    <property type="component" value="Unassembled WGS sequence"/>
</dbReference>
<feature type="transmembrane region" description="Helical" evidence="1">
    <location>
        <begin position="20"/>
        <end position="41"/>
    </location>
</feature>
<comment type="caution">
    <text evidence="2">The sequence shown here is derived from an EMBL/GenBank/DDBJ whole genome shotgun (WGS) entry which is preliminary data.</text>
</comment>
<feature type="transmembrane region" description="Helical" evidence="1">
    <location>
        <begin position="130"/>
        <end position="147"/>
    </location>
</feature>
<accession>A0A1G1ZL12</accession>
<dbReference type="PANTHER" id="PTHR38454">
    <property type="entry name" value="INTEGRAL MEMBRANE PROTEIN-RELATED"/>
    <property type="match status" value="1"/>
</dbReference>
<evidence type="ECO:0000256" key="1">
    <source>
        <dbReference type="SAM" id="Phobius"/>
    </source>
</evidence>
<proteinExistence type="predicted"/>
<feature type="transmembrane region" description="Helical" evidence="1">
    <location>
        <begin position="178"/>
        <end position="195"/>
    </location>
</feature>
<keyword evidence="1" id="KW-1133">Transmembrane helix</keyword>
<feature type="transmembrane region" description="Helical" evidence="1">
    <location>
        <begin position="356"/>
        <end position="373"/>
    </location>
</feature>
<sequence>MKILFEKIVRHKESWWMDILLLSLPIFIALAPELLGFRVLYRMDLLTAAEPTFSFYQNAIRAGESFLLNPISFGGFPTILNTIGGLFYPINYLFFRFLEVLTAYHWLTFLHLVLGAFFTARLLKEFKVSWAGRLIGGITYIASAWFYVGESTLTNGVPYLPLLFLIFYKIWAEKRWRWVFLGGLSVGFLWLSTNYNWVQEIFLGLAIFSLYLLWRSWREKVPMIQIAKVVGKWFAVMAVGLAIGLAQILPVLVFIPQSSRIGGVSFETALVGAANPQDFVRFLLPFFHPPHIPDAQISFYLGALSLFLLLYAFTVRRGLARFLSFFYLFILLLVVNYSPLIWIFTKLPIMNMLRGAGRWMFLAGFVSSLLVGFGMDQFLEKNFSRSKNAICKLFLWLSGIVATGILMLSAITALFGEKILAWLHRYFDLYMYPARPYLQPMQFYHDLIDRYYQRLTGLFDITSPSVFLPVFFLVATSALIFYYRRNKLAEPRFIRLSFILVALNFIAVFPFYRQTYSRSLADYAPSTVQFLQNYPGLSLSVLPGDSQAEFYRKFQDDIDGRILFLYETLQPNINQRFGINSLGYYDNLMNRRMARAAAHLGNGKSVIKVPVIHDPKALLKDKIAVVQSNKWLMDLLGVKYLISVFPLDETRFEKVFSGQIPPYNIPIGIYENKEARPFVYFAGQVTFISEDEERAFKMLKETSADPLRVLIECAACPNFARANKQEAGEVILLKQDNADIVIKTFSANDEFLIVARNNIPGWKVFIDGKEAPLYTSNSVYMGIFVPSGAHTVNLRYSYKNLIEGLLKR</sequence>
<evidence type="ECO:0008006" key="4">
    <source>
        <dbReference type="Google" id="ProtNLM"/>
    </source>
</evidence>
<organism evidence="2 3">
    <name type="scientific">Candidatus Harrisonbacteria bacterium RIFCSPLOWO2_01_FULL_44_18</name>
    <dbReference type="NCBI Taxonomy" id="1798407"/>
    <lineage>
        <taxon>Bacteria</taxon>
        <taxon>Candidatus Harrisoniibacteriota</taxon>
    </lineage>
</organism>
<evidence type="ECO:0000313" key="3">
    <source>
        <dbReference type="Proteomes" id="UP000177942"/>
    </source>
</evidence>